<organism evidence="6 7">
    <name type="scientific">Nocardiopsis sediminis</name>
    <dbReference type="NCBI Taxonomy" id="1778267"/>
    <lineage>
        <taxon>Bacteria</taxon>
        <taxon>Bacillati</taxon>
        <taxon>Actinomycetota</taxon>
        <taxon>Actinomycetes</taxon>
        <taxon>Streptosporangiales</taxon>
        <taxon>Nocardiopsidaceae</taxon>
        <taxon>Nocardiopsis</taxon>
    </lineage>
</organism>
<dbReference type="EMBL" id="JBHSBH010000015">
    <property type="protein sequence ID" value="MFC3999081.1"/>
    <property type="molecule type" value="Genomic_DNA"/>
</dbReference>
<reference evidence="7" key="1">
    <citation type="journal article" date="2019" name="Int. J. Syst. Evol. Microbiol.">
        <title>The Global Catalogue of Microorganisms (GCM) 10K type strain sequencing project: providing services to taxonomists for standard genome sequencing and annotation.</title>
        <authorList>
            <consortium name="The Broad Institute Genomics Platform"/>
            <consortium name="The Broad Institute Genome Sequencing Center for Infectious Disease"/>
            <person name="Wu L."/>
            <person name="Ma J."/>
        </authorList>
    </citation>
    <scope>NUCLEOTIDE SEQUENCE [LARGE SCALE GENOMIC DNA]</scope>
    <source>
        <strain evidence="7">TBRC 1826</strain>
    </source>
</reference>
<gene>
    <name evidence="6" type="ORF">ACFOVU_24395</name>
</gene>
<protein>
    <submittedName>
        <fullName evidence="6">TetR/AcrR family transcriptional regulator</fullName>
    </submittedName>
</protein>
<accession>A0ABV8FSD3</accession>
<dbReference type="Gene3D" id="1.10.357.10">
    <property type="entry name" value="Tetracycline Repressor, domain 2"/>
    <property type="match status" value="1"/>
</dbReference>
<dbReference type="SUPFAM" id="SSF48498">
    <property type="entry name" value="Tetracyclin repressor-like, C-terminal domain"/>
    <property type="match status" value="1"/>
</dbReference>
<keyword evidence="7" id="KW-1185">Reference proteome</keyword>
<evidence type="ECO:0000256" key="3">
    <source>
        <dbReference type="ARBA" id="ARBA00023163"/>
    </source>
</evidence>
<evidence type="ECO:0000256" key="4">
    <source>
        <dbReference type="PROSITE-ProRule" id="PRU00335"/>
    </source>
</evidence>
<comment type="caution">
    <text evidence="6">The sequence shown here is derived from an EMBL/GenBank/DDBJ whole genome shotgun (WGS) entry which is preliminary data.</text>
</comment>
<dbReference type="Proteomes" id="UP001595847">
    <property type="component" value="Unassembled WGS sequence"/>
</dbReference>
<evidence type="ECO:0000313" key="7">
    <source>
        <dbReference type="Proteomes" id="UP001595847"/>
    </source>
</evidence>
<dbReference type="InterPro" id="IPR050109">
    <property type="entry name" value="HTH-type_TetR-like_transc_reg"/>
</dbReference>
<keyword evidence="2 4" id="KW-0238">DNA-binding</keyword>
<dbReference type="PANTHER" id="PTHR30055:SF243">
    <property type="entry name" value="HTH-TYPE TRANSCRIPTIONAL REGULATOR RV1816"/>
    <property type="match status" value="1"/>
</dbReference>
<keyword evidence="3" id="KW-0804">Transcription</keyword>
<evidence type="ECO:0000256" key="2">
    <source>
        <dbReference type="ARBA" id="ARBA00023125"/>
    </source>
</evidence>
<dbReference type="Pfam" id="PF13305">
    <property type="entry name" value="TetR_C_33"/>
    <property type="match status" value="1"/>
</dbReference>
<dbReference type="InterPro" id="IPR025996">
    <property type="entry name" value="MT1864/Rv1816-like_C"/>
</dbReference>
<dbReference type="Pfam" id="PF00440">
    <property type="entry name" value="TetR_N"/>
    <property type="match status" value="1"/>
</dbReference>
<dbReference type="InterPro" id="IPR001647">
    <property type="entry name" value="HTH_TetR"/>
</dbReference>
<dbReference type="PROSITE" id="PS50977">
    <property type="entry name" value="HTH_TETR_2"/>
    <property type="match status" value="1"/>
</dbReference>
<dbReference type="SUPFAM" id="SSF46689">
    <property type="entry name" value="Homeodomain-like"/>
    <property type="match status" value="1"/>
</dbReference>
<dbReference type="PANTHER" id="PTHR30055">
    <property type="entry name" value="HTH-TYPE TRANSCRIPTIONAL REGULATOR RUTR"/>
    <property type="match status" value="1"/>
</dbReference>
<evidence type="ECO:0000256" key="1">
    <source>
        <dbReference type="ARBA" id="ARBA00023015"/>
    </source>
</evidence>
<dbReference type="InterPro" id="IPR036271">
    <property type="entry name" value="Tet_transcr_reg_TetR-rel_C_sf"/>
</dbReference>
<dbReference type="InterPro" id="IPR009057">
    <property type="entry name" value="Homeodomain-like_sf"/>
</dbReference>
<name>A0ABV8FSD3_9ACTN</name>
<evidence type="ECO:0000259" key="5">
    <source>
        <dbReference type="PROSITE" id="PS50977"/>
    </source>
</evidence>
<evidence type="ECO:0000313" key="6">
    <source>
        <dbReference type="EMBL" id="MFC3999081.1"/>
    </source>
</evidence>
<proteinExistence type="predicted"/>
<sequence length="244" mass="26049">MGTATTSGTGRTRGRRERLRAETTAEIKEVALALMASGGPDAITLRAIAREMGMTANAIYGYFATRDDLVTTLINDVYTALADAVDAAWEAVPAGDPAGRIRAWAHAFRDWGLANPEGFRLIYGDPVPGYRAPEGGAAPDAARRVCTGLAGLAAAAWPDIGHLHAGDDFAWSDFDPGLLDKVRPEFPDLPPAAIALALRIWGHLHGLVSLEVYGHLRTQTVSPDKLFRVELAQLVRSLGIEPGD</sequence>
<dbReference type="RefSeq" id="WP_378537313.1">
    <property type="nucleotide sequence ID" value="NZ_JBHSBH010000015.1"/>
</dbReference>
<feature type="DNA-binding region" description="H-T-H motif" evidence="4">
    <location>
        <begin position="44"/>
        <end position="63"/>
    </location>
</feature>
<feature type="domain" description="HTH tetR-type" evidence="5">
    <location>
        <begin position="21"/>
        <end position="81"/>
    </location>
</feature>
<keyword evidence="1" id="KW-0805">Transcription regulation</keyword>